<organism evidence="2 3">
    <name type="scientific">Laodelphax striatellus</name>
    <name type="common">Small brown planthopper</name>
    <name type="synonym">Delphax striatella</name>
    <dbReference type="NCBI Taxonomy" id="195883"/>
    <lineage>
        <taxon>Eukaryota</taxon>
        <taxon>Metazoa</taxon>
        <taxon>Ecdysozoa</taxon>
        <taxon>Arthropoda</taxon>
        <taxon>Hexapoda</taxon>
        <taxon>Insecta</taxon>
        <taxon>Pterygota</taxon>
        <taxon>Neoptera</taxon>
        <taxon>Paraneoptera</taxon>
        <taxon>Hemiptera</taxon>
        <taxon>Auchenorrhyncha</taxon>
        <taxon>Fulgoroidea</taxon>
        <taxon>Delphacidae</taxon>
        <taxon>Criomorphinae</taxon>
        <taxon>Laodelphax</taxon>
    </lineage>
</organism>
<dbReference type="AlphaFoldDB" id="A0A482WQD1"/>
<evidence type="ECO:0000313" key="3">
    <source>
        <dbReference type="Proteomes" id="UP000291343"/>
    </source>
</evidence>
<name>A0A482WQD1_LAOST</name>
<feature type="region of interest" description="Disordered" evidence="1">
    <location>
        <begin position="25"/>
        <end position="55"/>
    </location>
</feature>
<keyword evidence="3" id="KW-1185">Reference proteome</keyword>
<gene>
    <name evidence="2" type="ORF">LSTR_LSTR017044</name>
</gene>
<protein>
    <submittedName>
        <fullName evidence="2">Uncharacterized protein</fullName>
    </submittedName>
</protein>
<dbReference type="Proteomes" id="UP000291343">
    <property type="component" value="Unassembled WGS sequence"/>
</dbReference>
<evidence type="ECO:0000313" key="2">
    <source>
        <dbReference type="EMBL" id="RZF35668.1"/>
    </source>
</evidence>
<comment type="caution">
    <text evidence="2">The sequence shown here is derived from an EMBL/GenBank/DDBJ whole genome shotgun (WGS) entry which is preliminary data.</text>
</comment>
<sequence>MRYRILYMQLWNKFKFKSPVLAANKFPSTPPPRKKHTTGLQPLPASDRGRGGTATHQVQVARVTAGQTRST</sequence>
<feature type="non-terminal residue" evidence="2">
    <location>
        <position position="71"/>
    </location>
</feature>
<accession>A0A482WQD1</accession>
<reference evidence="2 3" key="1">
    <citation type="journal article" date="2017" name="Gigascience">
        <title>Genome sequence of the small brown planthopper, Laodelphax striatellus.</title>
        <authorList>
            <person name="Zhu J."/>
            <person name="Jiang F."/>
            <person name="Wang X."/>
            <person name="Yang P."/>
            <person name="Bao Y."/>
            <person name="Zhao W."/>
            <person name="Wang W."/>
            <person name="Lu H."/>
            <person name="Wang Q."/>
            <person name="Cui N."/>
            <person name="Li J."/>
            <person name="Chen X."/>
            <person name="Luo L."/>
            <person name="Yu J."/>
            <person name="Kang L."/>
            <person name="Cui F."/>
        </authorList>
    </citation>
    <scope>NUCLEOTIDE SEQUENCE [LARGE SCALE GENOMIC DNA]</scope>
    <source>
        <strain evidence="2">Lst14</strain>
    </source>
</reference>
<proteinExistence type="predicted"/>
<dbReference type="EMBL" id="QKKF02027778">
    <property type="protein sequence ID" value="RZF35668.1"/>
    <property type="molecule type" value="Genomic_DNA"/>
</dbReference>
<evidence type="ECO:0000256" key="1">
    <source>
        <dbReference type="SAM" id="MobiDB-lite"/>
    </source>
</evidence>
<dbReference type="InParanoid" id="A0A482WQD1"/>